<sequence length="813" mass="93392">MSVMPLLSFELDCFRTTSTRPAEVIADGDHLLEEGATPQRLLKCALNQTRPLETDIYSDFQGKEILNLITLLFCSCNVLDICRAILEVKAFKMCLWKLFLAEIHENTKYMCIKGHSYLSQLDFEALRSFQWEKIIEEMYVQQRQLLQVLLNVCTSTNKSEDDEHYMHVVKEVGLMYGILMKRRCNSLSRVQRVVSISLADERVHQKVYDRLQPLGITTSHCVMLRTQKQIGGHFNSQLINAVQEGRKFRFIGDNVNFMIDVSHQRETMKSHMEHWFASMAIIQHSNFSLLSTAKPQVPLLELGPNTFLPQEKDWENIKNCYIVVILEILCKFCKYFKNFKSVKENIKQKLRPDDYDISEVHTSVPLPVLPKNEQKYSDVIEILDFYENVVENVCGGNNILIHIGGDQLTRERFSGAKRLRAASITPKDRFEHLTPITFEFFHLQMSVLTLFYKLLYRKSGTALGTLNAEKITLGRTKANGDDVKNHYNDCKELADSFISGYVVNAVMHFFEMETINSQPNHAFAALDISSATEEEKERVIASSLGEFIDTLILNEAKANLAEPMNFYQQVTYVLPDGGKLILNVPVTVDRCVSENRNDSVLGYGKTVLEIGLLYQCLNLNIKMPNREIVLSLMKYTMCVLKGNNNRSKYALEILRFLFLQTSLLDLKTAKETFYGLFVNQKGKADTNIPADLHMEHFVKEIKEHLKSLHANKTESSVQSRSSAIAGMRQISANYDKTTHVLYRAKRHSTPSSEEDELNIIHRLLRVRPFENNDGRSLQCYTKPLTSPIANINFVHLQEWIRGHQYEIINDFGI</sequence>
<evidence type="ECO:0000259" key="1">
    <source>
        <dbReference type="Pfam" id="PF20231"/>
    </source>
</evidence>
<dbReference type="Proteomes" id="UP000005408">
    <property type="component" value="Unassembled WGS sequence"/>
</dbReference>
<organism evidence="2 3">
    <name type="scientific">Magallana gigas</name>
    <name type="common">Pacific oyster</name>
    <name type="synonym">Crassostrea gigas</name>
    <dbReference type="NCBI Taxonomy" id="29159"/>
    <lineage>
        <taxon>Eukaryota</taxon>
        <taxon>Metazoa</taxon>
        <taxon>Spiralia</taxon>
        <taxon>Lophotrochozoa</taxon>
        <taxon>Mollusca</taxon>
        <taxon>Bivalvia</taxon>
        <taxon>Autobranchia</taxon>
        <taxon>Pteriomorphia</taxon>
        <taxon>Ostreida</taxon>
        <taxon>Ostreoidea</taxon>
        <taxon>Ostreidae</taxon>
        <taxon>Magallana</taxon>
    </lineage>
</organism>
<keyword evidence="3" id="KW-1185">Reference proteome</keyword>
<dbReference type="AlphaFoldDB" id="A0A8W8NXY2"/>
<dbReference type="EnsemblMetazoa" id="G808.1">
    <property type="protein sequence ID" value="G808.1:cds"/>
    <property type="gene ID" value="G808"/>
</dbReference>
<dbReference type="Pfam" id="PF20231">
    <property type="entry name" value="DUF6589"/>
    <property type="match status" value="1"/>
</dbReference>
<feature type="domain" description="DUF6589" evidence="1">
    <location>
        <begin position="305"/>
        <end position="747"/>
    </location>
</feature>
<dbReference type="InterPro" id="IPR046496">
    <property type="entry name" value="DUF6589"/>
</dbReference>
<evidence type="ECO:0000313" key="2">
    <source>
        <dbReference type="EnsemblMetazoa" id="G808.1:cds"/>
    </source>
</evidence>
<dbReference type="OMA" id="YNDCKEL"/>
<proteinExistence type="predicted"/>
<protein>
    <recommendedName>
        <fullName evidence="1">DUF6589 domain-containing protein</fullName>
    </recommendedName>
</protein>
<accession>A0A8W8NXY2</accession>
<reference evidence="2" key="1">
    <citation type="submission" date="2022-08" db="UniProtKB">
        <authorList>
            <consortium name="EnsemblMetazoa"/>
        </authorList>
    </citation>
    <scope>IDENTIFICATION</scope>
    <source>
        <strain evidence="2">05x7-T-G4-1.051#20</strain>
    </source>
</reference>
<evidence type="ECO:0000313" key="3">
    <source>
        <dbReference type="Proteomes" id="UP000005408"/>
    </source>
</evidence>
<name>A0A8W8NXY2_MAGGI</name>
<dbReference type="OrthoDB" id="6137837at2759"/>